<dbReference type="RefSeq" id="WP_104478880.1">
    <property type="nucleotide sequence ID" value="NZ_CP154825.1"/>
</dbReference>
<organism evidence="2 3">
    <name type="scientific">Actinokineospora auranticolor</name>
    <dbReference type="NCBI Taxonomy" id="155976"/>
    <lineage>
        <taxon>Bacteria</taxon>
        <taxon>Bacillati</taxon>
        <taxon>Actinomycetota</taxon>
        <taxon>Actinomycetes</taxon>
        <taxon>Pseudonocardiales</taxon>
        <taxon>Pseudonocardiaceae</taxon>
        <taxon>Actinokineospora</taxon>
    </lineage>
</organism>
<evidence type="ECO:0000256" key="1">
    <source>
        <dbReference type="SAM" id="SignalP"/>
    </source>
</evidence>
<keyword evidence="3" id="KW-1185">Reference proteome</keyword>
<dbReference type="Proteomes" id="UP000239203">
    <property type="component" value="Unassembled WGS sequence"/>
</dbReference>
<gene>
    <name evidence="2" type="ORF">CLV40_105116</name>
</gene>
<evidence type="ECO:0000313" key="2">
    <source>
        <dbReference type="EMBL" id="PPK68393.1"/>
    </source>
</evidence>
<protein>
    <submittedName>
        <fullName evidence="2">Uncharacterized protein</fullName>
    </submittedName>
</protein>
<accession>A0A2S6GT89</accession>
<feature type="signal peptide" evidence="1">
    <location>
        <begin position="1"/>
        <end position="27"/>
    </location>
</feature>
<dbReference type="AlphaFoldDB" id="A0A2S6GT89"/>
<name>A0A2S6GT89_9PSEU</name>
<keyword evidence="1" id="KW-0732">Signal</keyword>
<reference evidence="2 3" key="1">
    <citation type="submission" date="2018-02" db="EMBL/GenBank/DDBJ databases">
        <title>Genomic Encyclopedia of Archaeal and Bacterial Type Strains, Phase II (KMG-II): from individual species to whole genera.</title>
        <authorList>
            <person name="Goeker M."/>
        </authorList>
    </citation>
    <scope>NUCLEOTIDE SEQUENCE [LARGE SCALE GENOMIC DNA]</scope>
    <source>
        <strain evidence="2 3">YU 961-1</strain>
    </source>
</reference>
<dbReference type="EMBL" id="PTIX01000005">
    <property type="protein sequence ID" value="PPK68393.1"/>
    <property type="molecule type" value="Genomic_DNA"/>
</dbReference>
<proteinExistence type="predicted"/>
<evidence type="ECO:0000313" key="3">
    <source>
        <dbReference type="Proteomes" id="UP000239203"/>
    </source>
</evidence>
<comment type="caution">
    <text evidence="2">The sequence shown here is derived from an EMBL/GenBank/DDBJ whole genome shotgun (WGS) entry which is preliminary data.</text>
</comment>
<sequence>MGKVGSALSAALAAGIVLVGGAAEASAEVGASSAAVVVSARSGSTPPSASVLATWRYYDWYWLYDRCATQGRERFGHLGIRWKCVDLGSAQWALYYWG</sequence>
<feature type="chain" id="PRO_5039669718" evidence="1">
    <location>
        <begin position="28"/>
        <end position="98"/>
    </location>
</feature>